<gene>
    <name evidence="2" type="ORF">RWH44_02375</name>
</gene>
<proteinExistence type="predicted"/>
<organism evidence="2 3">
    <name type="scientific">Microbacterium phycohabitans</name>
    <dbReference type="NCBI Taxonomy" id="3075993"/>
    <lineage>
        <taxon>Bacteria</taxon>
        <taxon>Bacillati</taxon>
        <taxon>Actinomycetota</taxon>
        <taxon>Actinomycetes</taxon>
        <taxon>Micrococcales</taxon>
        <taxon>Microbacteriaceae</taxon>
        <taxon>Microbacterium</taxon>
    </lineage>
</organism>
<dbReference type="Gene3D" id="3.40.630.30">
    <property type="match status" value="1"/>
</dbReference>
<protein>
    <submittedName>
        <fullName evidence="2">GNAT family N-acetyltransferase</fullName>
    </submittedName>
</protein>
<dbReference type="SUPFAM" id="SSF55729">
    <property type="entry name" value="Acyl-CoA N-acyltransferases (Nat)"/>
    <property type="match status" value="1"/>
</dbReference>
<dbReference type="EMBL" id="JAWDIT010000001">
    <property type="protein sequence ID" value="MDU0344540.1"/>
    <property type="molecule type" value="Genomic_DNA"/>
</dbReference>
<dbReference type="Pfam" id="PF00583">
    <property type="entry name" value="Acetyltransf_1"/>
    <property type="match status" value="1"/>
</dbReference>
<evidence type="ECO:0000313" key="3">
    <source>
        <dbReference type="Proteomes" id="UP001261125"/>
    </source>
</evidence>
<dbReference type="InterPro" id="IPR000182">
    <property type="entry name" value="GNAT_dom"/>
</dbReference>
<reference evidence="2 3" key="1">
    <citation type="submission" date="2023-09" db="EMBL/GenBank/DDBJ databases">
        <title>Microbacterium fusihabitans sp. nov., Microbacterium phycihabitans sp. nov., and Microbacterium cervinum sp. nov., isolated from dried seaweeds of beach.</title>
        <authorList>
            <person name="Lee S.D."/>
        </authorList>
    </citation>
    <scope>NUCLEOTIDE SEQUENCE [LARGE SCALE GENOMIC DNA]</scope>
    <source>
        <strain evidence="2 3">KSW2-29</strain>
    </source>
</reference>
<comment type="caution">
    <text evidence="2">The sequence shown here is derived from an EMBL/GenBank/DDBJ whole genome shotgun (WGS) entry which is preliminary data.</text>
</comment>
<dbReference type="InterPro" id="IPR016181">
    <property type="entry name" value="Acyl_CoA_acyltransferase"/>
</dbReference>
<dbReference type="Proteomes" id="UP001261125">
    <property type="component" value="Unassembled WGS sequence"/>
</dbReference>
<name>A0ABU3SIC3_9MICO</name>
<feature type="domain" description="N-acetyltransferase" evidence="1">
    <location>
        <begin position="3"/>
        <end position="161"/>
    </location>
</feature>
<evidence type="ECO:0000313" key="2">
    <source>
        <dbReference type="EMBL" id="MDU0344540.1"/>
    </source>
</evidence>
<evidence type="ECO:0000259" key="1">
    <source>
        <dbReference type="PROSITE" id="PS51186"/>
    </source>
</evidence>
<sequence>MSAEIREPTGEDDLDRVAAFFVRNGYGPPGDATTGAVLGRVFHERGVRLFLIAEERGEIVATIGYAAMSGRRVAPAGQLFAGMFVIAPSHRTGMLAGRLFTDSFDRLVASGVRGLRVEVDPANTRAFPLYVRVGFRALDGMTPDEDGYVELVSVLPGVTADLMNNAATWTGRSLGGGQRNWRSIRSSRAQSVNSGIVRRPKGVDAIRYEFELPGLFVSATGRVNDAALVALSVNDSPAPGFVPPDDNDGAHRTRVTRSRAVGDFTVAVDDRGALVVSHPAHLGPVVADPHPVAGASAAGPRRPLSRPVVVDMAVDSWRIDDGDVERVVEFLPSGVRVTATSRDASEVVSYPRLGLRVAHLTLLRDGTEVHSAHAVRGRWPVDRVDFEAAADATSSWPADGAEVVWSDGLSGITVAATRLRGRRIRLEGGHLVRLSGEGTAGYDLALTAAARSAFEWTESDCRVIDTWRRSRRALADVIRTTTDAGTLTVAPDAGLVEWTRDSLTVVSSPFPSRRSIGPLTTVSTALWVCAQPDRTDGDRGAVWPTDDARVPFQAGGECDEAGWSLVTFEGTTDLGLRVSARAEERKQEAVVFLMLAKVKRVAVADAAGGRVDLDVSPGPWRTWTREAGFQMDQGWLHLAPVCGASPEILIRSTPQGVLIAAYSRLSSKPTATVWRFRWEAS</sequence>
<keyword evidence="3" id="KW-1185">Reference proteome</keyword>
<dbReference type="RefSeq" id="WP_316003327.1">
    <property type="nucleotide sequence ID" value="NZ_JAWDIT010000001.1"/>
</dbReference>
<accession>A0ABU3SIC3</accession>
<dbReference type="PROSITE" id="PS51186">
    <property type="entry name" value="GNAT"/>
    <property type="match status" value="1"/>
</dbReference>